<keyword evidence="2" id="KW-1185">Reference proteome</keyword>
<proteinExistence type="predicted"/>
<gene>
    <name evidence="1" type="ORF">TrST_g3953</name>
</gene>
<sequence>MGTLPNVPGAPGYLTGACEETGSKGFGRAITSLKLMSGEQTLWVGVEGGGGFVCRHDRSYLRKRLEKQLQSLGFF</sequence>
<dbReference type="AlphaFoldDB" id="A0A9W7DWE0"/>
<dbReference type="EMBL" id="BRXY01000047">
    <property type="protein sequence ID" value="GMH57497.1"/>
    <property type="molecule type" value="Genomic_DNA"/>
</dbReference>
<comment type="caution">
    <text evidence="1">The sequence shown here is derived from an EMBL/GenBank/DDBJ whole genome shotgun (WGS) entry which is preliminary data.</text>
</comment>
<evidence type="ECO:0000313" key="1">
    <source>
        <dbReference type="EMBL" id="GMH57497.1"/>
    </source>
</evidence>
<organism evidence="1 2">
    <name type="scientific">Triparma strigata</name>
    <dbReference type="NCBI Taxonomy" id="1606541"/>
    <lineage>
        <taxon>Eukaryota</taxon>
        <taxon>Sar</taxon>
        <taxon>Stramenopiles</taxon>
        <taxon>Ochrophyta</taxon>
        <taxon>Bolidophyceae</taxon>
        <taxon>Parmales</taxon>
        <taxon>Triparmaceae</taxon>
        <taxon>Triparma</taxon>
    </lineage>
</organism>
<accession>A0A9W7DWE0</accession>
<reference evidence="2" key="1">
    <citation type="journal article" date="2023" name="Commun. Biol.">
        <title>Genome analysis of Parmales, the sister group of diatoms, reveals the evolutionary specialization of diatoms from phago-mixotrophs to photoautotrophs.</title>
        <authorList>
            <person name="Ban H."/>
            <person name="Sato S."/>
            <person name="Yoshikawa S."/>
            <person name="Yamada K."/>
            <person name="Nakamura Y."/>
            <person name="Ichinomiya M."/>
            <person name="Sato N."/>
            <person name="Blanc-Mathieu R."/>
            <person name="Endo H."/>
            <person name="Kuwata A."/>
            <person name="Ogata H."/>
        </authorList>
    </citation>
    <scope>NUCLEOTIDE SEQUENCE [LARGE SCALE GENOMIC DNA]</scope>
    <source>
        <strain evidence="2">NIES 3701</strain>
    </source>
</reference>
<dbReference type="Proteomes" id="UP001165085">
    <property type="component" value="Unassembled WGS sequence"/>
</dbReference>
<name>A0A9W7DWE0_9STRA</name>
<evidence type="ECO:0000313" key="2">
    <source>
        <dbReference type="Proteomes" id="UP001165085"/>
    </source>
</evidence>
<protein>
    <submittedName>
        <fullName evidence="1">Uncharacterized protein</fullName>
    </submittedName>
</protein>